<accession>A0ACB9LYH3</accession>
<gene>
    <name evidence="1" type="ORF">L6164_024750</name>
</gene>
<keyword evidence="2" id="KW-1185">Reference proteome</keyword>
<evidence type="ECO:0000313" key="1">
    <source>
        <dbReference type="EMBL" id="KAI4316807.1"/>
    </source>
</evidence>
<comment type="caution">
    <text evidence="1">The sequence shown here is derived from an EMBL/GenBank/DDBJ whole genome shotgun (WGS) entry which is preliminary data.</text>
</comment>
<reference evidence="1 2" key="1">
    <citation type="journal article" date="2022" name="DNA Res.">
        <title>Chromosomal-level genome assembly of the orchid tree Bauhinia variegata (Leguminosae; Cercidoideae) supports the allotetraploid origin hypothesis of Bauhinia.</title>
        <authorList>
            <person name="Zhong Y."/>
            <person name="Chen Y."/>
            <person name="Zheng D."/>
            <person name="Pang J."/>
            <person name="Liu Y."/>
            <person name="Luo S."/>
            <person name="Meng S."/>
            <person name="Qian L."/>
            <person name="Wei D."/>
            <person name="Dai S."/>
            <person name="Zhou R."/>
        </authorList>
    </citation>
    <scope>NUCLEOTIDE SEQUENCE [LARGE SCALE GENOMIC DNA]</scope>
    <source>
        <strain evidence="1">BV-YZ2020</strain>
    </source>
</reference>
<evidence type="ECO:0000313" key="2">
    <source>
        <dbReference type="Proteomes" id="UP000828941"/>
    </source>
</evidence>
<name>A0ACB9LYH3_BAUVA</name>
<protein>
    <submittedName>
        <fullName evidence="1">Uncharacterized protein</fullName>
    </submittedName>
</protein>
<dbReference type="Proteomes" id="UP000828941">
    <property type="component" value="Chromosome 10"/>
</dbReference>
<dbReference type="EMBL" id="CM039435">
    <property type="protein sequence ID" value="KAI4316807.1"/>
    <property type="molecule type" value="Genomic_DNA"/>
</dbReference>
<proteinExistence type="predicted"/>
<sequence>MAMAKRFKLKFTLPSFQICRSKKLSNFPGNPVPSIYRLSPVNPKACDIGYPILPTPLPSTPEDRFVIQCDCKLSPKIISMADGCRSRACKHRVHSHHPADFADSAGSRKIHCRTVFAERNDDKGKKVKARSISSGRTNSSGKKDNIDYNNDGKGEECEALMSCITSFSDEFSDKIDHSLETARPEPDREIGRHRRRISDIKKVRRLRFQTSRNQTELEIGETKKKMISTETGCSVTYKRPMRGCTVEGKVKESFAVVKKSKDPYDDFKRSMLEMITEMEMFEAKDLEQLLQCFLTLNSRRYHGVIVQAFMEIWKELFYEFHVDPKSSKNLENEE</sequence>
<organism evidence="1 2">
    <name type="scientific">Bauhinia variegata</name>
    <name type="common">Purple orchid tree</name>
    <name type="synonym">Phanera variegata</name>
    <dbReference type="NCBI Taxonomy" id="167791"/>
    <lineage>
        <taxon>Eukaryota</taxon>
        <taxon>Viridiplantae</taxon>
        <taxon>Streptophyta</taxon>
        <taxon>Embryophyta</taxon>
        <taxon>Tracheophyta</taxon>
        <taxon>Spermatophyta</taxon>
        <taxon>Magnoliopsida</taxon>
        <taxon>eudicotyledons</taxon>
        <taxon>Gunneridae</taxon>
        <taxon>Pentapetalae</taxon>
        <taxon>rosids</taxon>
        <taxon>fabids</taxon>
        <taxon>Fabales</taxon>
        <taxon>Fabaceae</taxon>
        <taxon>Cercidoideae</taxon>
        <taxon>Cercideae</taxon>
        <taxon>Bauhiniinae</taxon>
        <taxon>Bauhinia</taxon>
    </lineage>
</organism>